<dbReference type="GO" id="GO:0005829">
    <property type="term" value="C:cytosol"/>
    <property type="evidence" value="ECO:0007669"/>
    <property type="project" value="TreeGrafter"/>
</dbReference>
<dbReference type="EC" id="4.1.2.17" evidence="5"/>
<dbReference type="InterPro" id="IPR050197">
    <property type="entry name" value="Aldolase_class_II_sugar_metab"/>
</dbReference>
<reference evidence="5 6" key="1">
    <citation type="submission" date="2023-06" db="EMBL/GenBank/DDBJ databases">
        <title>Sporosarcina sp. nov., isolated from Korean traditional fermented seafood 'Jeotgal'.</title>
        <authorList>
            <person name="Yang A.I."/>
            <person name="Shin N.-R."/>
        </authorList>
    </citation>
    <scope>NUCLEOTIDE SEQUENCE [LARGE SCALE GENOMIC DNA]</scope>
    <source>
        <strain evidence="5 6">KCTC43456</strain>
    </source>
</reference>
<dbReference type="InterPro" id="IPR036409">
    <property type="entry name" value="Aldolase_II/adducin_N_sf"/>
</dbReference>
<comment type="caution">
    <text evidence="5">The sequence shown here is derived from an EMBL/GenBank/DDBJ whole genome shotgun (WGS) entry which is preliminary data.</text>
</comment>
<feature type="domain" description="Class II aldolase/adducin N-terminal" evidence="4">
    <location>
        <begin position="8"/>
        <end position="184"/>
    </location>
</feature>
<evidence type="ECO:0000256" key="1">
    <source>
        <dbReference type="ARBA" id="ARBA00004921"/>
    </source>
</evidence>
<evidence type="ECO:0000256" key="2">
    <source>
        <dbReference type="ARBA" id="ARBA00022723"/>
    </source>
</evidence>
<evidence type="ECO:0000313" key="6">
    <source>
        <dbReference type="Proteomes" id="UP001271648"/>
    </source>
</evidence>
<comment type="pathway">
    <text evidence="1">Carbohydrate degradation.</text>
</comment>
<accession>A0AAW9AAH4</accession>
<dbReference type="SMART" id="SM01007">
    <property type="entry name" value="Aldolase_II"/>
    <property type="match status" value="1"/>
</dbReference>
<dbReference type="NCBIfam" id="NF005302">
    <property type="entry name" value="PRK06833.1"/>
    <property type="match status" value="1"/>
</dbReference>
<dbReference type="PANTHER" id="PTHR22789:SF0">
    <property type="entry name" value="3-OXO-TETRONATE 4-PHOSPHATE DECARBOXYLASE-RELATED"/>
    <property type="match status" value="1"/>
</dbReference>
<dbReference type="GO" id="GO:0008738">
    <property type="term" value="F:L-fuculose-phosphate aldolase activity"/>
    <property type="evidence" value="ECO:0007669"/>
    <property type="project" value="UniProtKB-EC"/>
</dbReference>
<dbReference type="Proteomes" id="UP001271648">
    <property type="component" value="Unassembled WGS sequence"/>
</dbReference>
<dbReference type="SUPFAM" id="SSF53639">
    <property type="entry name" value="AraD/HMP-PK domain-like"/>
    <property type="match status" value="1"/>
</dbReference>
<dbReference type="RefSeq" id="WP_283732822.1">
    <property type="nucleotide sequence ID" value="NZ_CP125968.1"/>
</dbReference>
<dbReference type="Gene3D" id="3.40.225.10">
    <property type="entry name" value="Class II aldolase/adducin N-terminal domain"/>
    <property type="match status" value="1"/>
</dbReference>
<evidence type="ECO:0000256" key="3">
    <source>
        <dbReference type="ARBA" id="ARBA00023239"/>
    </source>
</evidence>
<dbReference type="EMBL" id="JAUBDJ010000002">
    <property type="protein sequence ID" value="MDW0116133.1"/>
    <property type="molecule type" value="Genomic_DNA"/>
</dbReference>
<gene>
    <name evidence="5" type="ORF">QTL97_04240</name>
</gene>
<dbReference type="GO" id="GO:0019323">
    <property type="term" value="P:pentose catabolic process"/>
    <property type="evidence" value="ECO:0007669"/>
    <property type="project" value="TreeGrafter"/>
</dbReference>
<dbReference type="InterPro" id="IPR001303">
    <property type="entry name" value="Aldolase_II/adducin_N"/>
</dbReference>
<dbReference type="Pfam" id="PF00596">
    <property type="entry name" value="Aldolase_II"/>
    <property type="match status" value="1"/>
</dbReference>
<organism evidence="5 6">
    <name type="scientific">Sporosarcina thermotolerans</name>
    <dbReference type="NCBI Taxonomy" id="633404"/>
    <lineage>
        <taxon>Bacteria</taxon>
        <taxon>Bacillati</taxon>
        <taxon>Bacillota</taxon>
        <taxon>Bacilli</taxon>
        <taxon>Bacillales</taxon>
        <taxon>Caryophanaceae</taxon>
        <taxon>Sporosarcina</taxon>
    </lineage>
</organism>
<evidence type="ECO:0000259" key="4">
    <source>
        <dbReference type="SMART" id="SM01007"/>
    </source>
</evidence>
<keyword evidence="3 5" id="KW-0456">Lyase</keyword>
<dbReference type="FunFam" id="3.40.225.10:FF:000005">
    <property type="entry name" value="L-fuculose phosphate aldolase"/>
    <property type="match status" value="1"/>
</dbReference>
<dbReference type="AlphaFoldDB" id="A0AAW9AAH4"/>
<protein>
    <submittedName>
        <fullName evidence="5">L-fuculose-phosphate aldolase</fullName>
        <ecNumber evidence="5">4.1.2.17</ecNumber>
    </submittedName>
</protein>
<name>A0AAW9AAH4_9BACL</name>
<proteinExistence type="predicted"/>
<keyword evidence="6" id="KW-1185">Reference proteome</keyword>
<keyword evidence="2" id="KW-0479">Metal-binding</keyword>
<evidence type="ECO:0000313" key="5">
    <source>
        <dbReference type="EMBL" id="MDW0116133.1"/>
    </source>
</evidence>
<dbReference type="PANTHER" id="PTHR22789">
    <property type="entry name" value="FUCULOSE PHOSPHATE ALDOLASE"/>
    <property type="match status" value="1"/>
</dbReference>
<dbReference type="GO" id="GO:0046914">
    <property type="term" value="F:transition metal ion binding"/>
    <property type="evidence" value="ECO:0007669"/>
    <property type="project" value="UniProtKB-ARBA"/>
</dbReference>
<sequence>MLLEKERTLVMEYGQKLIVNQLTTGTGGNLSIFNREKQLVAISPSGMNYFDITPEDVVVIDLNGNVVDGNRTPSSEVSMHLIYYNKRDDIQAVVHTHSNYATTISCMNWELPAVHYLVAFAGNNVRCAKYATYGSPELAVNSFEAMRDRRAVLLANHGLLAGGNDIDHAFNIAEEIEFCAELYYRTKSIGEPVILGENEMTLMQKKFETYGQRVR</sequence>